<organism evidence="2 3">
    <name type="scientific">Ignelater luminosus</name>
    <name type="common">Cucubano</name>
    <name type="synonym">Pyrophorus luminosus</name>
    <dbReference type="NCBI Taxonomy" id="2038154"/>
    <lineage>
        <taxon>Eukaryota</taxon>
        <taxon>Metazoa</taxon>
        <taxon>Ecdysozoa</taxon>
        <taxon>Arthropoda</taxon>
        <taxon>Hexapoda</taxon>
        <taxon>Insecta</taxon>
        <taxon>Pterygota</taxon>
        <taxon>Neoptera</taxon>
        <taxon>Endopterygota</taxon>
        <taxon>Coleoptera</taxon>
        <taxon>Polyphaga</taxon>
        <taxon>Elateriformia</taxon>
        <taxon>Elateroidea</taxon>
        <taxon>Elateridae</taxon>
        <taxon>Agrypninae</taxon>
        <taxon>Pyrophorini</taxon>
        <taxon>Ignelater</taxon>
    </lineage>
</organism>
<protein>
    <recommendedName>
        <fullName evidence="1">Transposable element P transposase-like RNase H C-terminal domain-containing protein</fullName>
    </recommendedName>
</protein>
<sequence length="248" mass="28603">MFFCVIRQRGGFNNKPSPLQFQNAYRRLLGQHQIKARNGNCMPMDATQLLYVGSGTRIAIKDSLIDDINSIIIAEGDHNYCYNDVNLSLYKEHVIGNIAGFVVKQIIKKIKCSICEGLLTTEHSNSALLNLKKWGKLVIPSKEVIEICKLLEVLIKENNAVYKKGQIADHLILQLFRKNIDKIFSNKVMQDHILGQDLLDNHRIQLIRIIGTVYLKVRLHHEAKVKNCWNKSNRIRHKYTKLILFNKE</sequence>
<dbReference type="PANTHER" id="PTHR47577">
    <property type="entry name" value="THAP DOMAIN-CONTAINING PROTEIN 6"/>
    <property type="match status" value="1"/>
</dbReference>
<name>A0A8K0CQH5_IGNLU</name>
<feature type="domain" description="Transposable element P transposase-like RNase H C-terminal" evidence="1">
    <location>
        <begin position="1"/>
        <end position="26"/>
    </location>
</feature>
<evidence type="ECO:0000313" key="3">
    <source>
        <dbReference type="Proteomes" id="UP000801492"/>
    </source>
</evidence>
<comment type="caution">
    <text evidence="2">The sequence shown here is derived from an EMBL/GenBank/DDBJ whole genome shotgun (WGS) entry which is preliminary data.</text>
</comment>
<dbReference type="Pfam" id="PF21789">
    <property type="entry name" value="TNP-like_RNaseH_C"/>
    <property type="match status" value="1"/>
</dbReference>
<accession>A0A8K0CQH5</accession>
<gene>
    <name evidence="2" type="ORF">ILUMI_14433</name>
</gene>
<dbReference type="InterPro" id="IPR048367">
    <property type="entry name" value="TNP-like_RNaseH_C"/>
</dbReference>
<evidence type="ECO:0000313" key="2">
    <source>
        <dbReference type="EMBL" id="KAF2891740.1"/>
    </source>
</evidence>
<dbReference type="OrthoDB" id="6491412at2759"/>
<proteinExistence type="predicted"/>
<dbReference type="EMBL" id="VTPC01024250">
    <property type="protein sequence ID" value="KAF2891740.1"/>
    <property type="molecule type" value="Genomic_DNA"/>
</dbReference>
<keyword evidence="3" id="KW-1185">Reference proteome</keyword>
<dbReference type="AlphaFoldDB" id="A0A8K0CQH5"/>
<dbReference type="Proteomes" id="UP000801492">
    <property type="component" value="Unassembled WGS sequence"/>
</dbReference>
<evidence type="ECO:0000259" key="1">
    <source>
        <dbReference type="Pfam" id="PF21789"/>
    </source>
</evidence>
<dbReference type="PANTHER" id="PTHR47577:SF2">
    <property type="entry name" value="THAP DOMAIN CONTAINING 9"/>
    <property type="match status" value="1"/>
</dbReference>
<reference evidence="2" key="1">
    <citation type="submission" date="2019-08" db="EMBL/GenBank/DDBJ databases">
        <title>The genome of the North American firefly Photinus pyralis.</title>
        <authorList>
            <consortium name="Photinus pyralis genome working group"/>
            <person name="Fallon T.R."/>
            <person name="Sander Lower S.E."/>
            <person name="Weng J.-K."/>
        </authorList>
    </citation>
    <scope>NUCLEOTIDE SEQUENCE</scope>
    <source>
        <strain evidence="2">TRF0915ILg1</strain>
        <tissue evidence="2">Whole body</tissue>
    </source>
</reference>